<evidence type="ECO:0000313" key="2">
    <source>
        <dbReference type="EMBL" id="EFW21683.1"/>
    </source>
</evidence>
<feature type="compositionally biased region" description="Basic and acidic residues" evidence="1">
    <location>
        <begin position="240"/>
        <end position="258"/>
    </location>
</feature>
<dbReference type="STRING" id="443226.E9CWK7"/>
<proteinExistence type="predicted"/>
<name>E9CWK7_COCPS</name>
<feature type="compositionally biased region" description="Basic and acidic residues" evidence="1">
    <location>
        <begin position="212"/>
        <end position="232"/>
    </location>
</feature>
<evidence type="ECO:0000313" key="3">
    <source>
        <dbReference type="Proteomes" id="UP000002497"/>
    </source>
</evidence>
<dbReference type="OrthoDB" id="2402960at2759"/>
<dbReference type="AlphaFoldDB" id="E9CWK7"/>
<evidence type="ECO:0000256" key="1">
    <source>
        <dbReference type="SAM" id="MobiDB-lite"/>
    </source>
</evidence>
<accession>E9CWK7</accession>
<feature type="region of interest" description="Disordered" evidence="1">
    <location>
        <begin position="212"/>
        <end position="392"/>
    </location>
</feature>
<feature type="region of interest" description="Disordered" evidence="1">
    <location>
        <begin position="24"/>
        <end position="160"/>
    </location>
</feature>
<gene>
    <name evidence="2" type="ORF">CPSG_01840</name>
</gene>
<feature type="compositionally biased region" description="Polar residues" evidence="1">
    <location>
        <begin position="368"/>
        <end position="390"/>
    </location>
</feature>
<dbReference type="VEuPathDB" id="FungiDB:CPSG_01840"/>
<reference evidence="3" key="1">
    <citation type="journal article" date="2010" name="Genome Res.">
        <title>Population genomic sequencing of Coccidioides fungi reveals recent hybridization and transposon control.</title>
        <authorList>
            <person name="Neafsey D.E."/>
            <person name="Barker B.M."/>
            <person name="Sharpton T.J."/>
            <person name="Stajich J.E."/>
            <person name="Park D.J."/>
            <person name="Whiston E."/>
            <person name="Hung C.-Y."/>
            <person name="McMahan C."/>
            <person name="White J."/>
            <person name="Sykes S."/>
            <person name="Heiman D."/>
            <person name="Young S."/>
            <person name="Zeng Q."/>
            <person name="Abouelleil A."/>
            <person name="Aftuck L."/>
            <person name="Bessette D."/>
            <person name="Brown A."/>
            <person name="FitzGerald M."/>
            <person name="Lui A."/>
            <person name="Macdonald J.P."/>
            <person name="Priest M."/>
            <person name="Orbach M.J."/>
            <person name="Galgiani J.N."/>
            <person name="Kirkland T.N."/>
            <person name="Cole G.T."/>
            <person name="Birren B.W."/>
            <person name="Henn M.R."/>
            <person name="Taylor J.W."/>
            <person name="Rounsley S.D."/>
        </authorList>
    </citation>
    <scope>NUCLEOTIDE SEQUENCE [LARGE SCALE GENOMIC DNA]</scope>
    <source>
        <strain evidence="3">RMSCC 757 / Silveira</strain>
    </source>
</reference>
<dbReference type="EMBL" id="GL636487">
    <property type="protein sequence ID" value="EFW21683.1"/>
    <property type="molecule type" value="Genomic_DNA"/>
</dbReference>
<dbReference type="HOGENOM" id="CLU_043406_0_0_1"/>
<feature type="compositionally biased region" description="Basic residues" evidence="1">
    <location>
        <begin position="300"/>
        <end position="320"/>
    </location>
</feature>
<reference evidence="3" key="2">
    <citation type="submission" date="2010-03" db="EMBL/GenBank/DDBJ databases">
        <title>The genome sequence of Coccidioides posadasii strain Silveira.</title>
        <authorList>
            <consortium name="The Broad Institute Genome Sequencing Center for Infectious Disease"/>
            <person name="Neafsey D."/>
            <person name="Orbach M."/>
            <person name="Henn M.R."/>
            <person name="Cole G.T."/>
            <person name="Galgiani J."/>
            <person name="Gardner M.J."/>
            <person name="Kirkland T.N."/>
            <person name="Taylor J.W."/>
            <person name="Young S.K."/>
            <person name="Zeng Q."/>
            <person name="Koehrsen M."/>
            <person name="Alvarado L."/>
            <person name="Berlin A."/>
            <person name="Borenstein D."/>
            <person name="Chapman S.B."/>
            <person name="Chen Z."/>
            <person name="Engels R."/>
            <person name="Freedman E."/>
            <person name="Gellesch M."/>
            <person name="Goldberg J."/>
            <person name="Griggs A."/>
            <person name="Gujja S."/>
            <person name="Heilman E."/>
            <person name="Heiman D."/>
            <person name="Howarth C."/>
            <person name="Jen D."/>
            <person name="Larson L."/>
            <person name="Mehta T."/>
            <person name="Neiman D."/>
            <person name="Park D."/>
            <person name="Pearson M."/>
            <person name="Richards J."/>
            <person name="Roberts A."/>
            <person name="Saif S."/>
            <person name="Shea T."/>
            <person name="Shenoy N."/>
            <person name="Sisk P."/>
            <person name="Stolte C."/>
            <person name="Sykes S."/>
            <person name="Walk T."/>
            <person name="White J."/>
            <person name="Yandava C."/>
            <person name="Haas B."/>
            <person name="Nusbaum C."/>
            <person name="Birren B."/>
        </authorList>
    </citation>
    <scope>NUCLEOTIDE SEQUENCE [LARGE SCALE GENOMIC DNA]</scope>
    <source>
        <strain evidence="3">RMSCC 757 / Silveira</strain>
    </source>
</reference>
<feature type="compositionally biased region" description="Polar residues" evidence="1">
    <location>
        <begin position="334"/>
        <end position="343"/>
    </location>
</feature>
<keyword evidence="3" id="KW-1185">Reference proteome</keyword>
<dbReference type="eggNOG" id="ENOG502SAXX">
    <property type="taxonomic scope" value="Eukaryota"/>
</dbReference>
<organism evidence="3">
    <name type="scientific">Coccidioides posadasii (strain RMSCC 757 / Silveira)</name>
    <name type="common">Valley fever fungus</name>
    <dbReference type="NCBI Taxonomy" id="443226"/>
    <lineage>
        <taxon>Eukaryota</taxon>
        <taxon>Fungi</taxon>
        <taxon>Dikarya</taxon>
        <taxon>Ascomycota</taxon>
        <taxon>Pezizomycotina</taxon>
        <taxon>Eurotiomycetes</taxon>
        <taxon>Eurotiomycetidae</taxon>
        <taxon>Onygenales</taxon>
        <taxon>Onygenaceae</taxon>
        <taxon>Coccidioides</taxon>
    </lineage>
</organism>
<dbReference type="Proteomes" id="UP000002497">
    <property type="component" value="Unassembled WGS sequence"/>
</dbReference>
<dbReference type="OMA" id="PFAQTAS"/>
<dbReference type="VEuPathDB" id="FungiDB:D8B26_001835"/>
<protein>
    <submittedName>
        <fullName evidence="2">Uncharacterized protein</fullName>
    </submittedName>
</protein>
<sequence>MDEFAQTRGVDDLFDDEIIPVAPSQVEVEYTDDVQPYDAAQPDAVSPQAPREPTPVDRSGGQYNRRRGNGGGRGPRGGLYVRGAKSTATVNRQQDETESTVNHESTSNQSDKEQAPAGATEPTGADGGGPKQKEVVKPKVPAVRGDRSGTGGIKKVCGPVLLPSHLPEKLTEGELSERMAAVKIAAAKRAAAHARAEADEASFQKRERIAAERRAQERQNHRVMTNEREQNRQRKLRAQTGREWDAEKSQDTFGDRGRGRGAYRRGMHGGVVGEGHRGENFTTFQDGETEKFGDNGYRGRGGRGARGGRGRASGRGRGRGCPRSPNNADVPPNATAQDTSVQSPPALGADSEFPALPGSNKDEARAMTLNTEQPSAAVSADASISPTPIQGSWADHVDELHKAEAEAENKASQST</sequence>
<feature type="compositionally biased region" description="Polar residues" evidence="1">
    <location>
        <begin position="99"/>
        <end position="109"/>
    </location>
</feature>